<dbReference type="AlphaFoldDB" id="A0A0E9VDP4"/>
<evidence type="ECO:0000313" key="1">
    <source>
        <dbReference type="EMBL" id="JAH76224.1"/>
    </source>
</evidence>
<name>A0A0E9VDP4_ANGAN</name>
<sequence>MGHTHVLTQKETAILRLNVSLLWHIVFYRKGKCLKLCLNGEQTRDTSGDII</sequence>
<reference evidence="1" key="1">
    <citation type="submission" date="2014-11" db="EMBL/GenBank/DDBJ databases">
        <authorList>
            <person name="Amaro Gonzalez C."/>
        </authorList>
    </citation>
    <scope>NUCLEOTIDE SEQUENCE</scope>
</reference>
<reference evidence="1" key="2">
    <citation type="journal article" date="2015" name="Fish Shellfish Immunol.">
        <title>Early steps in the European eel (Anguilla anguilla)-Vibrio vulnificus interaction in the gills: Role of the RtxA13 toxin.</title>
        <authorList>
            <person name="Callol A."/>
            <person name="Pajuelo D."/>
            <person name="Ebbesson L."/>
            <person name="Teles M."/>
            <person name="MacKenzie S."/>
            <person name="Amaro C."/>
        </authorList>
    </citation>
    <scope>NUCLEOTIDE SEQUENCE</scope>
</reference>
<dbReference type="EMBL" id="GBXM01032353">
    <property type="protein sequence ID" value="JAH76224.1"/>
    <property type="molecule type" value="Transcribed_RNA"/>
</dbReference>
<organism evidence="1">
    <name type="scientific">Anguilla anguilla</name>
    <name type="common">European freshwater eel</name>
    <name type="synonym">Muraena anguilla</name>
    <dbReference type="NCBI Taxonomy" id="7936"/>
    <lineage>
        <taxon>Eukaryota</taxon>
        <taxon>Metazoa</taxon>
        <taxon>Chordata</taxon>
        <taxon>Craniata</taxon>
        <taxon>Vertebrata</taxon>
        <taxon>Euteleostomi</taxon>
        <taxon>Actinopterygii</taxon>
        <taxon>Neopterygii</taxon>
        <taxon>Teleostei</taxon>
        <taxon>Anguilliformes</taxon>
        <taxon>Anguillidae</taxon>
        <taxon>Anguilla</taxon>
    </lineage>
</organism>
<protein>
    <submittedName>
        <fullName evidence="1">Uncharacterized protein</fullName>
    </submittedName>
</protein>
<proteinExistence type="predicted"/>
<accession>A0A0E9VDP4</accession>